<dbReference type="Gene3D" id="2.120.10.30">
    <property type="entry name" value="TolB, C-terminal domain"/>
    <property type="match status" value="1"/>
</dbReference>
<keyword evidence="2" id="KW-1185">Reference proteome</keyword>
<dbReference type="EMBL" id="CACVKT020007046">
    <property type="protein sequence ID" value="CAC5404874.1"/>
    <property type="molecule type" value="Genomic_DNA"/>
</dbReference>
<evidence type="ECO:0000313" key="1">
    <source>
        <dbReference type="EMBL" id="CAC5404874.1"/>
    </source>
</evidence>
<dbReference type="InterPro" id="IPR011042">
    <property type="entry name" value="6-blade_b-propeller_TolB-like"/>
</dbReference>
<evidence type="ECO:0000313" key="2">
    <source>
        <dbReference type="Proteomes" id="UP000507470"/>
    </source>
</evidence>
<dbReference type="SUPFAM" id="SSF101898">
    <property type="entry name" value="NHL repeat"/>
    <property type="match status" value="1"/>
</dbReference>
<organism evidence="1 2">
    <name type="scientific">Mytilus coruscus</name>
    <name type="common">Sea mussel</name>
    <dbReference type="NCBI Taxonomy" id="42192"/>
    <lineage>
        <taxon>Eukaryota</taxon>
        <taxon>Metazoa</taxon>
        <taxon>Spiralia</taxon>
        <taxon>Lophotrochozoa</taxon>
        <taxon>Mollusca</taxon>
        <taxon>Bivalvia</taxon>
        <taxon>Autobranchia</taxon>
        <taxon>Pteriomorphia</taxon>
        <taxon>Mytilida</taxon>
        <taxon>Mytiloidea</taxon>
        <taxon>Mytilidae</taxon>
        <taxon>Mytilinae</taxon>
        <taxon>Mytilus</taxon>
    </lineage>
</organism>
<dbReference type="AlphaFoldDB" id="A0A6J8DCQ0"/>
<dbReference type="OrthoDB" id="6064205at2759"/>
<proteinExistence type="predicted"/>
<gene>
    <name evidence="1" type="ORF">MCOR_38613</name>
</gene>
<name>A0A6J8DCQ0_MYTCO</name>
<sequence>MENFYKFNKFWLSAKVLPTAIHVLHNNKVVVGTAGVKDELEREIPGQVVVLTENGKKYQIYEFDSNKEALFTVPHRITSNINRDIIVLDRPPNRSVRLRSLDNEGNIKWDYTGSPILNQKHYFDPWDLVTTSHDSIITCDYSNDILHILNSKGDLINNIRLKTFDISRPVSMAIMENETLLIGCRSTTDNAKIHKLQIMSRSYPIIKYILHCTNLPE</sequence>
<reference evidence="1 2" key="1">
    <citation type="submission" date="2020-06" db="EMBL/GenBank/DDBJ databases">
        <authorList>
            <person name="Li R."/>
            <person name="Bekaert M."/>
        </authorList>
    </citation>
    <scope>NUCLEOTIDE SEQUENCE [LARGE SCALE GENOMIC DNA]</scope>
    <source>
        <strain evidence="2">wild</strain>
    </source>
</reference>
<accession>A0A6J8DCQ0</accession>
<dbReference type="Proteomes" id="UP000507470">
    <property type="component" value="Unassembled WGS sequence"/>
</dbReference>
<protein>
    <submittedName>
        <fullName evidence="1">Uncharacterized protein</fullName>
    </submittedName>
</protein>